<dbReference type="GO" id="GO:0006351">
    <property type="term" value="P:DNA-templated transcription"/>
    <property type="evidence" value="ECO:0007669"/>
    <property type="project" value="InterPro"/>
</dbReference>
<dbReference type="AlphaFoldDB" id="A0A284S8Z5"/>
<dbReference type="Proteomes" id="UP000219338">
    <property type="component" value="Unassembled WGS sequence"/>
</dbReference>
<feature type="region of interest" description="Disordered" evidence="6">
    <location>
        <begin position="124"/>
        <end position="150"/>
    </location>
</feature>
<evidence type="ECO:0000256" key="6">
    <source>
        <dbReference type="SAM" id="MobiDB-lite"/>
    </source>
</evidence>
<reference evidence="9" key="1">
    <citation type="journal article" date="2017" name="Nat. Ecol. Evol.">
        <title>Genome expansion and lineage-specific genetic innovations in the forest pathogenic fungi Armillaria.</title>
        <authorList>
            <person name="Sipos G."/>
            <person name="Prasanna A.N."/>
            <person name="Walter M.C."/>
            <person name="O'Connor E."/>
            <person name="Balint B."/>
            <person name="Krizsan K."/>
            <person name="Kiss B."/>
            <person name="Hess J."/>
            <person name="Varga T."/>
            <person name="Slot J."/>
            <person name="Riley R."/>
            <person name="Boka B."/>
            <person name="Rigling D."/>
            <person name="Barry K."/>
            <person name="Lee J."/>
            <person name="Mihaltcheva S."/>
            <person name="LaButti K."/>
            <person name="Lipzen A."/>
            <person name="Waldron R."/>
            <person name="Moloney N.M."/>
            <person name="Sperisen C."/>
            <person name="Kredics L."/>
            <person name="Vagvoelgyi C."/>
            <person name="Patrignani A."/>
            <person name="Fitzpatrick D."/>
            <person name="Nagy I."/>
            <person name="Doyle S."/>
            <person name="Anderson J.B."/>
            <person name="Grigoriev I.V."/>
            <person name="Gueldener U."/>
            <person name="Muensterkoetter M."/>
            <person name="Nagy L.G."/>
        </authorList>
    </citation>
    <scope>NUCLEOTIDE SEQUENCE [LARGE SCALE GENOMIC DNA]</scope>
    <source>
        <strain evidence="9">C18/9</strain>
    </source>
</reference>
<evidence type="ECO:0000256" key="3">
    <source>
        <dbReference type="ARBA" id="ARBA00023015"/>
    </source>
</evidence>
<dbReference type="InterPro" id="IPR007219">
    <property type="entry name" value="XnlR_reg_dom"/>
</dbReference>
<dbReference type="PROSITE" id="PS50048">
    <property type="entry name" value="ZN2_CY6_FUNGAL_2"/>
    <property type="match status" value="1"/>
</dbReference>
<sequence length="605" mass="66975">MQKLTTETKPLKRGKACLTCRFLKIKCDGTKPVCGPCLRHPKDDPCEYADSPRRSRTKVLEDQVARLEARLKDLEQPEQSPSVTLHDPYSNDPYQDIQMQSLTAYPPSTSETFSHSPSSPYSVSTSLSITSTPPPSSTSPISSRTDAPPFNAEEPSASVIRNLLDLFFSYSAELGFFLDVTRFYNSAVLALPLGHHSRPCSSVLSAVYLWGCHLSSQRDQKPNEQPVWAHQHQYLARALKHTSAGLTTTHPDRFLHTIQAEVLLAYYFLRIGNFLEARRHTGDAVSLAVGCGLHRLRSEAAWRPPAISVASLIRNGAPVSSTTTLPPPRDSIEEGERIDAFWNVLILSKTLAVALDCPTDVCGTLEAPGFQIDTPWPLDQKSYQAGILPHPTTCTVHTFLHPNPNSETPGSLLTLTAQACILLHQVTYFAGQTNLGRNMQSFSSSFQLLERLIISVRHRLPDLSDLPRQSPFNGNVSIFFVHALLYASTIKLHELLVSNQPASRQECGVAARSMISWASSILQDSTCTNPIMGTLLMIACQALIDEISRVRGQDGEQIDSKEHIEESISATLRLGLSVLNVFSRESPLMRYQLTTLQDVYDTIRT</sequence>
<name>A0A284S8Z5_ARMOS</name>
<dbReference type="Gene3D" id="4.10.240.10">
    <property type="entry name" value="Zn(2)-C6 fungal-type DNA-binding domain"/>
    <property type="match status" value="1"/>
</dbReference>
<dbReference type="PROSITE" id="PS00463">
    <property type="entry name" value="ZN2_CY6_FUNGAL_1"/>
    <property type="match status" value="1"/>
</dbReference>
<evidence type="ECO:0000256" key="1">
    <source>
        <dbReference type="ARBA" id="ARBA00004123"/>
    </source>
</evidence>
<evidence type="ECO:0000256" key="2">
    <source>
        <dbReference type="ARBA" id="ARBA00022723"/>
    </source>
</evidence>
<dbReference type="InterPro" id="IPR001138">
    <property type="entry name" value="Zn2Cys6_DnaBD"/>
</dbReference>
<dbReference type="SMART" id="SM00066">
    <property type="entry name" value="GAL4"/>
    <property type="match status" value="1"/>
</dbReference>
<dbReference type="GO" id="GO:0008270">
    <property type="term" value="F:zinc ion binding"/>
    <property type="evidence" value="ECO:0007669"/>
    <property type="project" value="InterPro"/>
</dbReference>
<dbReference type="PANTHER" id="PTHR47338:SF29">
    <property type="entry name" value="ZN(2)-C6 FUNGAL-TYPE DOMAIN-CONTAINING PROTEIN"/>
    <property type="match status" value="1"/>
</dbReference>
<dbReference type="EMBL" id="FUEG01000045">
    <property type="protein sequence ID" value="SJL17482.1"/>
    <property type="molecule type" value="Genomic_DNA"/>
</dbReference>
<dbReference type="Pfam" id="PF00172">
    <property type="entry name" value="Zn_clus"/>
    <property type="match status" value="1"/>
</dbReference>
<dbReference type="GO" id="GO:0000981">
    <property type="term" value="F:DNA-binding transcription factor activity, RNA polymerase II-specific"/>
    <property type="evidence" value="ECO:0007669"/>
    <property type="project" value="InterPro"/>
</dbReference>
<dbReference type="GO" id="GO:0005634">
    <property type="term" value="C:nucleus"/>
    <property type="evidence" value="ECO:0007669"/>
    <property type="project" value="UniProtKB-SubCell"/>
</dbReference>
<accession>A0A284S8Z5</accession>
<feature type="region of interest" description="Disordered" evidence="6">
    <location>
        <begin position="68"/>
        <end position="93"/>
    </location>
</feature>
<keyword evidence="3" id="KW-0805">Transcription regulation</keyword>
<feature type="domain" description="Zn(2)-C6 fungal-type" evidence="7">
    <location>
        <begin position="16"/>
        <end position="48"/>
    </location>
</feature>
<evidence type="ECO:0000256" key="4">
    <source>
        <dbReference type="ARBA" id="ARBA00023163"/>
    </source>
</evidence>
<keyword evidence="2" id="KW-0479">Metal-binding</keyword>
<dbReference type="Pfam" id="PF04082">
    <property type="entry name" value="Fungal_trans"/>
    <property type="match status" value="1"/>
</dbReference>
<dbReference type="STRING" id="47428.A0A284S8Z5"/>
<protein>
    <recommendedName>
        <fullName evidence="7">Zn(2)-C6 fungal-type domain-containing protein</fullName>
    </recommendedName>
</protein>
<gene>
    <name evidence="8" type="ORF">ARMOST_21034</name>
</gene>
<dbReference type="CDD" id="cd12148">
    <property type="entry name" value="fungal_TF_MHR"/>
    <property type="match status" value="1"/>
</dbReference>
<evidence type="ECO:0000259" key="7">
    <source>
        <dbReference type="PROSITE" id="PS50048"/>
    </source>
</evidence>
<keyword evidence="5" id="KW-0539">Nucleus</keyword>
<keyword evidence="9" id="KW-1185">Reference proteome</keyword>
<dbReference type="PANTHER" id="PTHR47338">
    <property type="entry name" value="ZN(II)2CYS6 TRANSCRIPTION FACTOR (EUROFUNG)-RELATED"/>
    <property type="match status" value="1"/>
</dbReference>
<organism evidence="8 9">
    <name type="scientific">Armillaria ostoyae</name>
    <name type="common">Armillaria root rot fungus</name>
    <dbReference type="NCBI Taxonomy" id="47428"/>
    <lineage>
        <taxon>Eukaryota</taxon>
        <taxon>Fungi</taxon>
        <taxon>Dikarya</taxon>
        <taxon>Basidiomycota</taxon>
        <taxon>Agaricomycotina</taxon>
        <taxon>Agaricomycetes</taxon>
        <taxon>Agaricomycetidae</taxon>
        <taxon>Agaricales</taxon>
        <taxon>Marasmiineae</taxon>
        <taxon>Physalacriaceae</taxon>
        <taxon>Armillaria</taxon>
    </lineage>
</organism>
<proteinExistence type="predicted"/>
<dbReference type="OrthoDB" id="2309723at2759"/>
<evidence type="ECO:0000313" key="9">
    <source>
        <dbReference type="Proteomes" id="UP000219338"/>
    </source>
</evidence>
<evidence type="ECO:0000313" key="8">
    <source>
        <dbReference type="EMBL" id="SJL17482.1"/>
    </source>
</evidence>
<dbReference type="CDD" id="cd00067">
    <property type="entry name" value="GAL4"/>
    <property type="match status" value="1"/>
</dbReference>
<dbReference type="InterPro" id="IPR050815">
    <property type="entry name" value="TF_fung"/>
</dbReference>
<dbReference type="GO" id="GO:0003677">
    <property type="term" value="F:DNA binding"/>
    <property type="evidence" value="ECO:0007669"/>
    <property type="project" value="InterPro"/>
</dbReference>
<evidence type="ECO:0000256" key="5">
    <source>
        <dbReference type="ARBA" id="ARBA00023242"/>
    </source>
</evidence>
<keyword evidence="4" id="KW-0804">Transcription</keyword>
<dbReference type="SUPFAM" id="SSF57701">
    <property type="entry name" value="Zn2/Cys6 DNA-binding domain"/>
    <property type="match status" value="1"/>
</dbReference>
<dbReference type="InterPro" id="IPR036864">
    <property type="entry name" value="Zn2-C6_fun-type_DNA-bd_sf"/>
</dbReference>
<dbReference type="OMA" id="CEYADSP"/>
<comment type="subcellular location">
    <subcellularLocation>
        <location evidence="1">Nucleus</location>
    </subcellularLocation>
</comment>